<dbReference type="Gene3D" id="1.10.10.60">
    <property type="entry name" value="Homeodomain-like"/>
    <property type="match status" value="1"/>
</dbReference>
<dbReference type="SUPFAM" id="SSF46689">
    <property type="entry name" value="Homeodomain-like"/>
    <property type="match status" value="1"/>
</dbReference>
<keyword evidence="2" id="KW-0238">DNA-binding</keyword>
<dbReference type="PANTHER" id="PTHR46796:SF6">
    <property type="entry name" value="ARAC SUBFAMILY"/>
    <property type="match status" value="1"/>
</dbReference>
<dbReference type="AlphaFoldDB" id="A0A5J6F6I6"/>
<dbReference type="InterPro" id="IPR009057">
    <property type="entry name" value="Homeodomain-like_sf"/>
</dbReference>
<proteinExistence type="predicted"/>
<dbReference type="InterPro" id="IPR037923">
    <property type="entry name" value="HTH-like"/>
</dbReference>
<dbReference type="InterPro" id="IPR018060">
    <property type="entry name" value="HTH_AraC"/>
</dbReference>
<evidence type="ECO:0000313" key="6">
    <source>
        <dbReference type="Proteomes" id="UP000326178"/>
    </source>
</evidence>
<dbReference type="SMART" id="SM00342">
    <property type="entry name" value="HTH_ARAC"/>
    <property type="match status" value="1"/>
</dbReference>
<dbReference type="GO" id="GO:0043565">
    <property type="term" value="F:sequence-specific DNA binding"/>
    <property type="evidence" value="ECO:0007669"/>
    <property type="project" value="InterPro"/>
</dbReference>
<evidence type="ECO:0000256" key="2">
    <source>
        <dbReference type="ARBA" id="ARBA00023125"/>
    </source>
</evidence>
<reference evidence="5 6" key="1">
    <citation type="submission" date="2017-09" db="EMBL/GenBank/DDBJ databases">
        <authorList>
            <person name="Lee N."/>
            <person name="Cho B.-K."/>
        </authorList>
    </citation>
    <scope>NUCLEOTIDE SEQUENCE [LARGE SCALE GENOMIC DNA]</scope>
    <source>
        <strain evidence="5 6">ATCC 12769</strain>
    </source>
</reference>
<dbReference type="PANTHER" id="PTHR46796">
    <property type="entry name" value="HTH-TYPE TRANSCRIPTIONAL ACTIVATOR RHAS-RELATED"/>
    <property type="match status" value="1"/>
</dbReference>
<sequence>MFRTVHSNDHLPASERFDWYRELVGGSFLSSVVSSEETDDFRASATHLDLGVTQMGVLEYPSLRARRPPGMVRDEDADTYWLFMNTRGRQVLSGGRDDSALGPGQMVLLNAGRPFDARALPSAEGTQTLFVAFARETVPLSRRLLDHLTSARFDTGPEEGSAMASLLGSFMRRLAADPPPCGPQDAVRLGAVLMDLTVAMLAHHGDQERTVPPENRRTPLLYSSHAFIDRHLASRDLSPETVAAAHHISVRHLHRIFREQGVTVSAWIRHRRLERCRRDLVDPACARLTVQAVGARWGFTHASELSRAFSAAYGVPPGEYRRRAAGGARRGGGAAGG</sequence>
<evidence type="ECO:0000313" key="5">
    <source>
        <dbReference type="EMBL" id="QEU71646.1"/>
    </source>
</evidence>
<dbReference type="SUPFAM" id="SSF51215">
    <property type="entry name" value="Regulatory protein AraC"/>
    <property type="match status" value="1"/>
</dbReference>
<keyword evidence="6" id="KW-1185">Reference proteome</keyword>
<dbReference type="Pfam" id="PF12833">
    <property type="entry name" value="HTH_18"/>
    <property type="match status" value="1"/>
</dbReference>
<keyword evidence="3" id="KW-0804">Transcription</keyword>
<accession>A0A5J6F6I6</accession>
<name>A0A5J6F6I6_9ACTN</name>
<dbReference type="PROSITE" id="PS01124">
    <property type="entry name" value="HTH_ARAC_FAMILY_2"/>
    <property type="match status" value="1"/>
</dbReference>
<dbReference type="Pfam" id="PF14525">
    <property type="entry name" value="AraC_binding_2"/>
    <property type="match status" value="1"/>
</dbReference>
<evidence type="ECO:0000256" key="3">
    <source>
        <dbReference type="ARBA" id="ARBA00023163"/>
    </source>
</evidence>
<evidence type="ECO:0000256" key="1">
    <source>
        <dbReference type="ARBA" id="ARBA00023015"/>
    </source>
</evidence>
<feature type="domain" description="HTH araC/xylS-type" evidence="4">
    <location>
        <begin position="222"/>
        <end position="323"/>
    </location>
</feature>
<gene>
    <name evidence="5" type="ORF">CP967_06410</name>
</gene>
<keyword evidence="1" id="KW-0805">Transcription regulation</keyword>
<dbReference type="KEGG" id="snk:CP967_06410"/>
<dbReference type="InterPro" id="IPR050204">
    <property type="entry name" value="AraC_XylS_family_regulators"/>
</dbReference>
<organism evidence="5 6">
    <name type="scientific">Streptomyces nitrosporeus</name>
    <dbReference type="NCBI Taxonomy" id="28894"/>
    <lineage>
        <taxon>Bacteria</taxon>
        <taxon>Bacillati</taxon>
        <taxon>Actinomycetota</taxon>
        <taxon>Actinomycetes</taxon>
        <taxon>Kitasatosporales</taxon>
        <taxon>Streptomycetaceae</taxon>
        <taxon>Streptomyces</taxon>
    </lineage>
</organism>
<dbReference type="OrthoDB" id="9799345at2"/>
<dbReference type="Proteomes" id="UP000326178">
    <property type="component" value="Chromosome"/>
</dbReference>
<evidence type="ECO:0000259" key="4">
    <source>
        <dbReference type="PROSITE" id="PS01124"/>
    </source>
</evidence>
<dbReference type="GO" id="GO:0003700">
    <property type="term" value="F:DNA-binding transcription factor activity"/>
    <property type="evidence" value="ECO:0007669"/>
    <property type="project" value="InterPro"/>
</dbReference>
<protein>
    <submittedName>
        <fullName evidence="5">Helix-turn-helix domain-containing protein</fullName>
    </submittedName>
</protein>
<dbReference type="InterPro" id="IPR035418">
    <property type="entry name" value="AraC-bd_2"/>
</dbReference>
<dbReference type="EMBL" id="CP023702">
    <property type="protein sequence ID" value="QEU71646.1"/>
    <property type="molecule type" value="Genomic_DNA"/>
</dbReference>